<reference evidence="1 2" key="1">
    <citation type="submission" date="2019-04" db="EMBL/GenBank/DDBJ databases">
        <title>An improved genome assembly and genetic linkage map for asparagus bean, Vigna unguiculata ssp. sesquipedialis.</title>
        <authorList>
            <person name="Xia Q."/>
            <person name="Zhang R."/>
            <person name="Dong Y."/>
        </authorList>
    </citation>
    <scope>NUCLEOTIDE SEQUENCE [LARGE SCALE GENOMIC DNA]</scope>
    <source>
        <tissue evidence="1">Leaf</tissue>
    </source>
</reference>
<accession>A0A4D6MBE4</accession>
<evidence type="ECO:0000313" key="1">
    <source>
        <dbReference type="EMBL" id="QCD97386.1"/>
    </source>
</evidence>
<organism evidence="1 2">
    <name type="scientific">Vigna unguiculata</name>
    <name type="common">Cowpea</name>
    <dbReference type="NCBI Taxonomy" id="3917"/>
    <lineage>
        <taxon>Eukaryota</taxon>
        <taxon>Viridiplantae</taxon>
        <taxon>Streptophyta</taxon>
        <taxon>Embryophyta</taxon>
        <taxon>Tracheophyta</taxon>
        <taxon>Spermatophyta</taxon>
        <taxon>Magnoliopsida</taxon>
        <taxon>eudicotyledons</taxon>
        <taxon>Gunneridae</taxon>
        <taxon>Pentapetalae</taxon>
        <taxon>rosids</taxon>
        <taxon>fabids</taxon>
        <taxon>Fabales</taxon>
        <taxon>Fabaceae</taxon>
        <taxon>Papilionoideae</taxon>
        <taxon>50 kb inversion clade</taxon>
        <taxon>NPAAA clade</taxon>
        <taxon>indigoferoid/millettioid clade</taxon>
        <taxon>Phaseoleae</taxon>
        <taxon>Vigna</taxon>
    </lineage>
</organism>
<name>A0A4D6MBE4_VIGUN</name>
<proteinExistence type="predicted"/>
<dbReference type="Proteomes" id="UP000501690">
    <property type="component" value="Linkage Group LG6"/>
</dbReference>
<sequence>MVSCCGSLCCSSGERPHLWVKSSVAQARRSRPSKNSQTLLCVPLAVSPKRGLVA</sequence>
<keyword evidence="2" id="KW-1185">Reference proteome</keyword>
<gene>
    <name evidence="1" type="ORF">DEO72_LG6g2096</name>
</gene>
<dbReference type="AlphaFoldDB" id="A0A4D6MBE4"/>
<evidence type="ECO:0000313" key="2">
    <source>
        <dbReference type="Proteomes" id="UP000501690"/>
    </source>
</evidence>
<protein>
    <submittedName>
        <fullName evidence="1">Uncharacterized protein</fullName>
    </submittedName>
</protein>
<dbReference type="EMBL" id="CP039350">
    <property type="protein sequence ID" value="QCD97386.1"/>
    <property type="molecule type" value="Genomic_DNA"/>
</dbReference>